<dbReference type="AlphaFoldDB" id="A0AAF1BN86"/>
<dbReference type="PANTHER" id="PTHR23502:SF48">
    <property type="entry name" value="MULTIDRUG TRANSPORTER, PUTATIVE (AFU_ORTHOLOGUE AFUA_5G02700)-RELATED"/>
    <property type="match status" value="1"/>
</dbReference>
<dbReference type="PROSITE" id="PS50850">
    <property type="entry name" value="MFS"/>
    <property type="match status" value="1"/>
</dbReference>
<dbReference type="FunFam" id="1.20.1250.20:FF:000011">
    <property type="entry name" value="MFS multidrug transporter, putative"/>
    <property type="match status" value="1"/>
</dbReference>
<sequence>MIEPVEAEFAQPPIFTNAQEEAMEDQGVELANSLSRMSHARQPTEVDEHTLASAGGEKADKVSGRIIVDFDHSRKEDPRSWGKGRKWFVTLGCAALCLAVALGSAMPTGDLHGTAETLKVSDEVIFLTIALFVLGFGVGPLFFAPLSEIIGRKWVYTISLSLYFLFTLPSALAKNIATMLAGRMIAGLVSSAPMTNVGGSIADIWAVEERGVPMAIFSCTLFMGPCLGPLFGGWIALKTHTWRNIYWVLFGFIGAVSLFTLVMPETFAPIILRRKAARLNKENNTDVYISKHDLDLVPFNERLKTAMYRPFILMVMEPIILFMSFYLSFIYSLLYGLFFAFPIAFEQIRGWNIGMTGVSFVSIILGILIAMCVMPIQEQLYKKHCEKHGKQVPEARLYMMMFGCLFMPISLFIFAFTSYKGISWVGPCAAGVLFGFSMVVIYISANSYIVDSYSNFAASAVAAKTFMRSCIGASVPMWITICYKHLGFQYAGLMLACIGVIIGPIPYFFFFKGGAIRARSTRATKSD</sequence>
<proteinExistence type="predicted"/>
<dbReference type="PANTHER" id="PTHR23502">
    <property type="entry name" value="MAJOR FACILITATOR SUPERFAMILY"/>
    <property type="match status" value="1"/>
</dbReference>
<feature type="transmembrane region" description="Helical" evidence="6">
    <location>
        <begin position="125"/>
        <end position="147"/>
    </location>
</feature>
<feature type="domain" description="Major facilitator superfamily (MFS) profile" evidence="7">
    <location>
        <begin position="89"/>
        <end position="515"/>
    </location>
</feature>
<dbReference type="GO" id="GO:0005886">
    <property type="term" value="C:plasma membrane"/>
    <property type="evidence" value="ECO:0007669"/>
    <property type="project" value="TreeGrafter"/>
</dbReference>
<feature type="transmembrane region" description="Helical" evidence="6">
    <location>
        <begin position="487"/>
        <end position="510"/>
    </location>
</feature>
<dbReference type="GeneID" id="87809565"/>
<dbReference type="GO" id="GO:0022857">
    <property type="term" value="F:transmembrane transporter activity"/>
    <property type="evidence" value="ECO:0007669"/>
    <property type="project" value="InterPro"/>
</dbReference>
<dbReference type="InterPro" id="IPR020846">
    <property type="entry name" value="MFS_dom"/>
</dbReference>
<keyword evidence="3 6" id="KW-1133">Transmembrane helix</keyword>
<feature type="transmembrane region" description="Helical" evidence="6">
    <location>
        <begin position="247"/>
        <end position="272"/>
    </location>
</feature>
<comment type="subcellular location">
    <subcellularLocation>
        <location evidence="1">Membrane</location>
        <topology evidence="1">Multi-pass membrane protein</topology>
    </subcellularLocation>
</comment>
<dbReference type="Proteomes" id="UP000827549">
    <property type="component" value="Chromosome 4"/>
</dbReference>
<feature type="transmembrane region" description="Helical" evidence="6">
    <location>
        <begin position="319"/>
        <end position="345"/>
    </location>
</feature>
<dbReference type="Pfam" id="PF07690">
    <property type="entry name" value="MFS_1"/>
    <property type="match status" value="1"/>
</dbReference>
<name>A0AAF1BN86_9TREE</name>
<evidence type="ECO:0000256" key="4">
    <source>
        <dbReference type="ARBA" id="ARBA00023136"/>
    </source>
</evidence>
<evidence type="ECO:0000259" key="7">
    <source>
        <dbReference type="PROSITE" id="PS50850"/>
    </source>
</evidence>
<feature type="transmembrane region" description="Helical" evidence="6">
    <location>
        <begin position="351"/>
        <end position="376"/>
    </location>
</feature>
<evidence type="ECO:0000313" key="8">
    <source>
        <dbReference type="EMBL" id="WOO82859.1"/>
    </source>
</evidence>
<feature type="transmembrane region" description="Helical" evidence="6">
    <location>
        <begin position="184"/>
        <end position="207"/>
    </location>
</feature>
<feature type="transmembrane region" description="Helical" evidence="6">
    <location>
        <begin position="154"/>
        <end position="172"/>
    </location>
</feature>
<feature type="transmembrane region" description="Helical" evidence="6">
    <location>
        <begin position="214"/>
        <end position="235"/>
    </location>
</feature>
<evidence type="ECO:0000256" key="1">
    <source>
        <dbReference type="ARBA" id="ARBA00004141"/>
    </source>
</evidence>
<keyword evidence="2 6" id="KW-0812">Transmembrane</keyword>
<feature type="region of interest" description="Disordered" evidence="5">
    <location>
        <begin position="35"/>
        <end position="58"/>
    </location>
</feature>
<evidence type="ECO:0000256" key="6">
    <source>
        <dbReference type="SAM" id="Phobius"/>
    </source>
</evidence>
<dbReference type="InterPro" id="IPR011701">
    <property type="entry name" value="MFS"/>
</dbReference>
<evidence type="ECO:0000256" key="5">
    <source>
        <dbReference type="SAM" id="MobiDB-lite"/>
    </source>
</evidence>
<dbReference type="SUPFAM" id="SSF103473">
    <property type="entry name" value="MFS general substrate transporter"/>
    <property type="match status" value="1"/>
</dbReference>
<evidence type="ECO:0000256" key="3">
    <source>
        <dbReference type="ARBA" id="ARBA00022989"/>
    </source>
</evidence>
<organism evidence="8 9">
    <name type="scientific">Vanrija pseudolonga</name>
    <dbReference type="NCBI Taxonomy" id="143232"/>
    <lineage>
        <taxon>Eukaryota</taxon>
        <taxon>Fungi</taxon>
        <taxon>Dikarya</taxon>
        <taxon>Basidiomycota</taxon>
        <taxon>Agaricomycotina</taxon>
        <taxon>Tremellomycetes</taxon>
        <taxon>Trichosporonales</taxon>
        <taxon>Trichosporonaceae</taxon>
        <taxon>Vanrija</taxon>
    </lineage>
</organism>
<gene>
    <name evidence="8" type="primary">SPBC409.08_1</name>
    <name evidence="8" type="ORF">LOC62_04G006341</name>
</gene>
<dbReference type="InterPro" id="IPR036259">
    <property type="entry name" value="MFS_trans_sf"/>
</dbReference>
<reference evidence="8" key="1">
    <citation type="submission" date="2023-10" db="EMBL/GenBank/DDBJ databases">
        <authorList>
            <person name="Noh H."/>
        </authorList>
    </citation>
    <scope>NUCLEOTIDE SEQUENCE</scope>
    <source>
        <strain evidence="8">DUCC4014</strain>
    </source>
</reference>
<dbReference type="EMBL" id="CP086717">
    <property type="protein sequence ID" value="WOO82859.1"/>
    <property type="molecule type" value="Genomic_DNA"/>
</dbReference>
<evidence type="ECO:0000256" key="2">
    <source>
        <dbReference type="ARBA" id="ARBA00022692"/>
    </source>
</evidence>
<dbReference type="CDD" id="cd17323">
    <property type="entry name" value="MFS_Tpo1_MDR_like"/>
    <property type="match status" value="1"/>
</dbReference>
<dbReference type="RefSeq" id="XP_062628891.1">
    <property type="nucleotide sequence ID" value="XM_062772907.1"/>
</dbReference>
<feature type="transmembrane region" description="Helical" evidence="6">
    <location>
        <begin position="422"/>
        <end position="444"/>
    </location>
</feature>
<feature type="transmembrane region" description="Helical" evidence="6">
    <location>
        <begin position="397"/>
        <end position="416"/>
    </location>
</feature>
<keyword evidence="4 6" id="KW-0472">Membrane</keyword>
<feature type="transmembrane region" description="Helical" evidence="6">
    <location>
        <begin position="87"/>
        <end position="105"/>
    </location>
</feature>
<feature type="transmembrane region" description="Helical" evidence="6">
    <location>
        <begin position="456"/>
        <end position="481"/>
    </location>
</feature>
<keyword evidence="9" id="KW-1185">Reference proteome</keyword>
<dbReference type="Gene3D" id="1.20.1250.20">
    <property type="entry name" value="MFS general substrate transporter like domains"/>
    <property type="match status" value="1"/>
</dbReference>
<accession>A0AAF1BN86</accession>
<protein>
    <submittedName>
        <fullName evidence="8">Purtative MFS-type transporter8</fullName>
    </submittedName>
</protein>
<evidence type="ECO:0000313" key="9">
    <source>
        <dbReference type="Proteomes" id="UP000827549"/>
    </source>
</evidence>